<dbReference type="EMBL" id="CP032514">
    <property type="protein sequence ID" value="AYD90589.1"/>
    <property type="molecule type" value="Genomic_DNA"/>
</dbReference>
<evidence type="ECO:0000313" key="2">
    <source>
        <dbReference type="EMBL" id="AYD90589.1"/>
    </source>
</evidence>
<dbReference type="GO" id="GO:0016787">
    <property type="term" value="F:hydrolase activity"/>
    <property type="evidence" value="ECO:0007669"/>
    <property type="project" value="UniProtKB-KW"/>
</dbReference>
<keyword evidence="2" id="KW-0378">Hydrolase</keyword>
<dbReference type="SUPFAM" id="SSF53474">
    <property type="entry name" value="alpha/beta-Hydrolases"/>
    <property type="match status" value="1"/>
</dbReference>
<evidence type="ECO:0000259" key="1">
    <source>
        <dbReference type="Pfam" id="PF12146"/>
    </source>
</evidence>
<dbReference type="Gene3D" id="3.40.50.1820">
    <property type="entry name" value="alpha/beta hydrolase"/>
    <property type="match status" value="1"/>
</dbReference>
<dbReference type="RefSeq" id="WP_119835474.1">
    <property type="nucleotide sequence ID" value="NZ_CP032514.1"/>
</dbReference>
<protein>
    <submittedName>
        <fullName evidence="2">Alpha/beta hydrolase</fullName>
    </submittedName>
</protein>
<evidence type="ECO:0000313" key="3">
    <source>
        <dbReference type="Proteomes" id="UP000273001"/>
    </source>
</evidence>
<accession>A0ABN5PTI3</accession>
<dbReference type="Pfam" id="PF12146">
    <property type="entry name" value="Hydrolase_4"/>
    <property type="match status" value="1"/>
</dbReference>
<dbReference type="Proteomes" id="UP000273001">
    <property type="component" value="Chromosome"/>
</dbReference>
<feature type="domain" description="Serine aminopeptidase S33" evidence="1">
    <location>
        <begin position="64"/>
        <end position="203"/>
    </location>
</feature>
<dbReference type="InterPro" id="IPR029058">
    <property type="entry name" value="AB_hydrolase_fold"/>
</dbReference>
<gene>
    <name evidence="2" type="ORF">D5R93_12345</name>
</gene>
<dbReference type="InterPro" id="IPR022742">
    <property type="entry name" value="Hydrolase_4"/>
</dbReference>
<sequence length="346" mass="37810">MSPAPSSPSSASGPLAESLTPDILGDPWVARHLPVRESPRKAPGAHHAVLVHQHQAGRAGVPRHAKAVLYIHGHSDYFFQTHLAQAYLETGYEFYALELRSCARAGIGHPRPHSVRDLRVHDEEIAKALHVIRTEHGHATVVLNGHSTGGLQAVIWAADHPATVQAVVLNSPWLDLQASAFMRSYGTAFVDLLSRHDPDRVIPDPRNPRRGAGVPDVYVRSLHQHWEGEWDWDLALKPAVSLPARAGFLTAVRRLHREVHHGLGIQEPVLLCCSTTTGPVSPTVQEAQRSDVVLSVEQMLARAPLLGPDVTVCQVPEGVHDLSLSRPAARAQYLASVTQWLRARLG</sequence>
<name>A0ABN5PTI3_9ACTO</name>
<reference evidence="2 3" key="1">
    <citation type="submission" date="2018-09" db="EMBL/GenBank/DDBJ databases">
        <authorList>
            <person name="Li J."/>
        </authorList>
    </citation>
    <scope>NUCLEOTIDE SEQUENCE [LARGE SCALE GENOMIC DNA]</scope>
    <source>
        <strain evidence="2 3">2129</strain>
    </source>
</reference>
<organism evidence="2 3">
    <name type="scientific">Actinomyces lilanjuaniae</name>
    <dbReference type="NCBI Taxonomy" id="2321394"/>
    <lineage>
        <taxon>Bacteria</taxon>
        <taxon>Bacillati</taxon>
        <taxon>Actinomycetota</taxon>
        <taxon>Actinomycetes</taxon>
        <taxon>Actinomycetales</taxon>
        <taxon>Actinomycetaceae</taxon>
        <taxon>Actinomyces</taxon>
    </lineage>
</organism>
<keyword evidence="3" id="KW-1185">Reference proteome</keyword>
<proteinExistence type="predicted"/>